<dbReference type="EMBL" id="KB020861">
    <property type="protein sequence ID" value="ELA29387.1"/>
    <property type="molecule type" value="Genomic_DNA"/>
</dbReference>
<dbReference type="STRING" id="1213859.L2FST9"/>
<evidence type="ECO:0000259" key="1">
    <source>
        <dbReference type="Pfam" id="PF00206"/>
    </source>
</evidence>
<sequence>MAENKLWEGRFTALSQQGIYGSIAFARANFNNGILTQHKFEEIERGLLEVGKEWEAANFKIVQGNEDTHAANERRLGEIIGKDFVCDMHVWLRDELRKLEGHLISFLGVTADRVEKEIDSIVPGYTHLQRPEPVRWSHWMLSYAESIGRCALAGNPFNIHRETGIPMNELFYEQLKSVDARFEEDIAETFNYEKSVEMTDFKGGTSRSSVLEQVAVLRASLQWKTSLCFTIENDLGRPRFNGSEY</sequence>
<dbReference type="InterPro" id="IPR009049">
    <property type="entry name" value="Argininosuccinate_lyase"/>
</dbReference>
<dbReference type="Pfam" id="PF00206">
    <property type="entry name" value="Lyase_1"/>
    <property type="match status" value="1"/>
</dbReference>
<dbReference type="PANTHER" id="PTHR43814:SF1">
    <property type="entry name" value="ARGININOSUCCINATE LYASE"/>
    <property type="match status" value="1"/>
</dbReference>
<dbReference type="Gene3D" id="1.20.200.10">
    <property type="entry name" value="Fumarase/aspartase (Central domain)"/>
    <property type="match status" value="2"/>
</dbReference>
<dbReference type="InterPro" id="IPR024083">
    <property type="entry name" value="Fumarase/histidase_N"/>
</dbReference>
<protein>
    <submittedName>
        <fullName evidence="2">Argininosuccinate lyase</fullName>
    </submittedName>
</protein>
<feature type="domain" description="Fumarate lyase N-terminal" evidence="1">
    <location>
        <begin position="14"/>
        <end position="147"/>
    </location>
</feature>
<name>L2FST9_COLFN</name>
<dbReference type="HOGENOM" id="CLU_027272_0_0_1"/>
<gene>
    <name evidence="2" type="ORF">CGGC5_10182</name>
</gene>
<dbReference type="PRINTS" id="PR00145">
    <property type="entry name" value="ARGSUCLYASE"/>
</dbReference>
<evidence type="ECO:0000313" key="2">
    <source>
        <dbReference type="EMBL" id="ELA29387.1"/>
    </source>
</evidence>
<organism evidence="2">
    <name type="scientific">Colletotrichum fructicola (strain Nara gc5)</name>
    <name type="common">Anthracnose fungus</name>
    <name type="synonym">Colletotrichum gloeosporioides (strain Nara gc5)</name>
    <dbReference type="NCBI Taxonomy" id="1213859"/>
    <lineage>
        <taxon>Eukaryota</taxon>
        <taxon>Fungi</taxon>
        <taxon>Dikarya</taxon>
        <taxon>Ascomycota</taxon>
        <taxon>Pezizomycotina</taxon>
        <taxon>Sordariomycetes</taxon>
        <taxon>Hypocreomycetidae</taxon>
        <taxon>Glomerellales</taxon>
        <taxon>Glomerellaceae</taxon>
        <taxon>Colletotrichum</taxon>
        <taxon>Colletotrichum gloeosporioides species complex</taxon>
    </lineage>
</organism>
<keyword evidence="2" id="KW-0456">Lyase</keyword>
<proteinExistence type="predicted"/>
<dbReference type="InterPro" id="IPR022761">
    <property type="entry name" value="Fumarate_lyase_N"/>
</dbReference>
<dbReference type="GO" id="GO:0004056">
    <property type="term" value="F:argininosuccinate lyase activity"/>
    <property type="evidence" value="ECO:0007669"/>
    <property type="project" value="InterPro"/>
</dbReference>
<dbReference type="InterPro" id="IPR008948">
    <property type="entry name" value="L-Aspartase-like"/>
</dbReference>
<reference evidence="2" key="1">
    <citation type="submission" date="2012-08" db="EMBL/GenBank/DDBJ databases">
        <title>Genome analysis of Colletotrichum orbiculare and Colletotrichum fructicola.</title>
        <authorList>
            <person name="Gan P.H.P."/>
            <person name="Ikeda K."/>
            <person name="Irieda H."/>
            <person name="Narusaka M."/>
            <person name="O'Connell R.J."/>
            <person name="Narusaka Y."/>
            <person name="Takano Y."/>
            <person name="Kubo Y."/>
            <person name="Shirasu K."/>
        </authorList>
    </citation>
    <scope>NUCLEOTIDE SEQUENCE</scope>
    <source>
        <strain evidence="2">Nara gc5</strain>
    </source>
</reference>
<dbReference type="SUPFAM" id="SSF48557">
    <property type="entry name" value="L-aspartase-like"/>
    <property type="match status" value="1"/>
</dbReference>
<dbReference type="GO" id="GO:0005829">
    <property type="term" value="C:cytosol"/>
    <property type="evidence" value="ECO:0007669"/>
    <property type="project" value="TreeGrafter"/>
</dbReference>
<dbReference type="PANTHER" id="PTHR43814">
    <property type="entry name" value="ARGININOSUCCINATE LYASE"/>
    <property type="match status" value="1"/>
</dbReference>
<dbReference type="Gene3D" id="1.10.275.10">
    <property type="entry name" value="Fumarase/aspartase (N-terminal domain)"/>
    <property type="match status" value="1"/>
</dbReference>
<accession>L2FST9</accession>
<dbReference type="GO" id="GO:0042450">
    <property type="term" value="P:L-arginine biosynthetic process via ornithine"/>
    <property type="evidence" value="ECO:0007669"/>
    <property type="project" value="InterPro"/>
</dbReference>
<dbReference type="Gene3D" id="1.10.40.30">
    <property type="entry name" value="Fumarase/aspartase (C-terminal domain)"/>
    <property type="match status" value="1"/>
</dbReference>
<dbReference type="AlphaFoldDB" id="L2FST9"/>